<dbReference type="HOGENOM" id="CLU_155268_0_0_0"/>
<evidence type="ECO:0000256" key="1">
    <source>
        <dbReference type="SAM" id="Phobius"/>
    </source>
</evidence>
<gene>
    <name evidence="2" type="ordered locus">Sterm_2983</name>
</gene>
<keyword evidence="1" id="KW-1133">Transmembrane helix</keyword>
<dbReference type="eggNOG" id="ENOG502ZQRE">
    <property type="taxonomic scope" value="Bacteria"/>
</dbReference>
<dbReference type="RefSeq" id="WP_012862408.1">
    <property type="nucleotide sequence ID" value="NC_013517.1"/>
</dbReference>
<accession>D1ANM2</accession>
<proteinExistence type="predicted"/>
<dbReference type="Proteomes" id="UP000000845">
    <property type="component" value="Chromosome"/>
</dbReference>
<dbReference type="KEGG" id="str:Sterm_2983"/>
<keyword evidence="3" id="KW-1185">Reference proteome</keyword>
<name>D1ANM2_SEBTE</name>
<reference evidence="2 3" key="2">
    <citation type="journal article" date="2010" name="Stand. Genomic Sci.">
        <title>Complete genome sequence of Sebaldella termitidis type strain (NCTC 11300).</title>
        <authorList>
            <person name="Harmon-Smith M."/>
            <person name="Celia L."/>
            <person name="Chertkov O."/>
            <person name="Lapidus A."/>
            <person name="Copeland A."/>
            <person name="Glavina Del Rio T."/>
            <person name="Nolan M."/>
            <person name="Lucas S."/>
            <person name="Tice H."/>
            <person name="Cheng J.F."/>
            <person name="Han C."/>
            <person name="Detter J.C."/>
            <person name="Bruce D."/>
            <person name="Goodwin L."/>
            <person name="Pitluck S."/>
            <person name="Pati A."/>
            <person name="Liolios K."/>
            <person name="Ivanova N."/>
            <person name="Mavromatis K."/>
            <person name="Mikhailova N."/>
            <person name="Chen A."/>
            <person name="Palaniappan K."/>
            <person name="Land M."/>
            <person name="Hauser L."/>
            <person name="Chang Y.J."/>
            <person name="Jeffries C.D."/>
            <person name="Brettin T."/>
            <person name="Goker M."/>
            <person name="Beck B."/>
            <person name="Bristow J."/>
            <person name="Eisen J.A."/>
            <person name="Markowitz V."/>
            <person name="Hugenholtz P."/>
            <person name="Kyrpides N.C."/>
            <person name="Klenk H.P."/>
            <person name="Chen F."/>
        </authorList>
    </citation>
    <scope>NUCLEOTIDE SEQUENCE [LARGE SCALE GENOMIC DNA]</scope>
    <source>
        <strain evidence="3">ATCC 33386 / NCTC 11300</strain>
    </source>
</reference>
<protein>
    <submittedName>
        <fullName evidence="2">Uncharacterized protein</fullName>
    </submittedName>
</protein>
<keyword evidence="1" id="KW-0472">Membrane</keyword>
<sequence length="148" mass="18011">MNRKESFYEYMYNYEYEEYYEFDEEIVNPIVEIIRRYDNFQKKEEKKYRAMVQSEKLKKHKFIIMLAVYAILFMGVSIFKMNALYEIVDLNIELGDLNAKIFETEKIVNSLEYGDKLRESDVSLKKVVNESKKLGFTEEKRVEYIHFK</sequence>
<dbReference type="AlphaFoldDB" id="D1ANM2"/>
<dbReference type="EMBL" id="CP001739">
    <property type="protein sequence ID" value="ACZ09826.1"/>
    <property type="molecule type" value="Genomic_DNA"/>
</dbReference>
<evidence type="ECO:0000313" key="2">
    <source>
        <dbReference type="EMBL" id="ACZ09826.1"/>
    </source>
</evidence>
<keyword evidence="1" id="KW-0812">Transmembrane</keyword>
<feature type="transmembrane region" description="Helical" evidence="1">
    <location>
        <begin position="62"/>
        <end position="79"/>
    </location>
</feature>
<organism evidence="2 3">
    <name type="scientific">Sebaldella termitidis (strain ATCC 33386 / NCTC 11300)</name>
    <dbReference type="NCBI Taxonomy" id="526218"/>
    <lineage>
        <taxon>Bacteria</taxon>
        <taxon>Fusobacteriati</taxon>
        <taxon>Fusobacteriota</taxon>
        <taxon>Fusobacteriia</taxon>
        <taxon>Fusobacteriales</taxon>
        <taxon>Leptotrichiaceae</taxon>
        <taxon>Sebaldella</taxon>
    </lineage>
</organism>
<evidence type="ECO:0000313" key="3">
    <source>
        <dbReference type="Proteomes" id="UP000000845"/>
    </source>
</evidence>
<reference evidence="3" key="1">
    <citation type="submission" date="2009-09" db="EMBL/GenBank/DDBJ databases">
        <title>The complete chromosome of Sebaldella termitidis ATCC 33386.</title>
        <authorList>
            <consortium name="US DOE Joint Genome Institute (JGI-PGF)"/>
            <person name="Lucas S."/>
            <person name="Copeland A."/>
            <person name="Lapidus A."/>
            <person name="Glavina del Rio T."/>
            <person name="Dalin E."/>
            <person name="Tice H."/>
            <person name="Bruce D."/>
            <person name="Goodwin L."/>
            <person name="Pitluck S."/>
            <person name="Kyrpides N."/>
            <person name="Mavromatis K."/>
            <person name="Ivanova N."/>
            <person name="Mikhailova N."/>
            <person name="Sims D."/>
            <person name="Meincke L."/>
            <person name="Brettin T."/>
            <person name="Detter J.C."/>
            <person name="Han C."/>
            <person name="Larimer F."/>
            <person name="Land M."/>
            <person name="Hauser L."/>
            <person name="Markowitz V."/>
            <person name="Cheng J.F."/>
            <person name="Hugenholtz P."/>
            <person name="Woyke T."/>
            <person name="Wu D."/>
            <person name="Eisen J.A."/>
        </authorList>
    </citation>
    <scope>NUCLEOTIDE SEQUENCE [LARGE SCALE GENOMIC DNA]</scope>
    <source>
        <strain evidence="3">ATCC 33386 / NCTC 11300</strain>
    </source>
</reference>